<evidence type="ECO:0000313" key="2">
    <source>
        <dbReference type="EMBL" id="VDM92580.1"/>
    </source>
</evidence>
<accession>A0A3P7KGB7</accession>
<gene>
    <name evidence="2" type="ORF">NLS_LOCUS9844</name>
</gene>
<reference evidence="2 3" key="1">
    <citation type="submission" date="2018-08" db="EMBL/GenBank/DDBJ databases">
        <authorList>
            <person name="Laetsch R D."/>
            <person name="Stevens L."/>
            <person name="Kumar S."/>
            <person name="Blaxter L. M."/>
        </authorList>
    </citation>
    <scope>NUCLEOTIDE SEQUENCE [LARGE SCALE GENOMIC DNA]</scope>
</reference>
<feature type="region of interest" description="Disordered" evidence="1">
    <location>
        <begin position="1"/>
        <end position="24"/>
    </location>
</feature>
<dbReference type="AlphaFoldDB" id="A0A3P7KGB7"/>
<organism evidence="2 3">
    <name type="scientific">Litomosoides sigmodontis</name>
    <name type="common">Filarial nematode worm</name>
    <dbReference type="NCBI Taxonomy" id="42156"/>
    <lineage>
        <taxon>Eukaryota</taxon>
        <taxon>Metazoa</taxon>
        <taxon>Ecdysozoa</taxon>
        <taxon>Nematoda</taxon>
        <taxon>Chromadorea</taxon>
        <taxon>Rhabditida</taxon>
        <taxon>Spirurina</taxon>
        <taxon>Spiruromorpha</taxon>
        <taxon>Filarioidea</taxon>
        <taxon>Onchocercidae</taxon>
        <taxon>Litomosoides</taxon>
    </lineage>
</organism>
<protein>
    <submittedName>
        <fullName evidence="2">Uncharacterized protein</fullName>
    </submittedName>
</protein>
<proteinExistence type="predicted"/>
<dbReference type="Proteomes" id="UP000277928">
    <property type="component" value="Unassembled WGS sequence"/>
</dbReference>
<dbReference type="STRING" id="42156.A0A3P7KGB7"/>
<keyword evidence="3" id="KW-1185">Reference proteome</keyword>
<dbReference type="EMBL" id="UYRX01002017">
    <property type="protein sequence ID" value="VDM92580.1"/>
    <property type="molecule type" value="Genomic_DNA"/>
</dbReference>
<evidence type="ECO:0000313" key="3">
    <source>
        <dbReference type="Proteomes" id="UP000277928"/>
    </source>
</evidence>
<name>A0A3P7KGB7_LITSI</name>
<feature type="non-terminal residue" evidence="2">
    <location>
        <position position="115"/>
    </location>
</feature>
<sequence>MFTDKTEQATTGKLDDCEEEDLSSAIEKMPSDSEKFLLQQIARQLVALRKNTDEQRSLTNIPQKSDDCKDSRPFYLKEPFPWTPEYANNRNYARELLHVCNQEQVMRWRKVKKTL</sequence>
<evidence type="ECO:0000256" key="1">
    <source>
        <dbReference type="SAM" id="MobiDB-lite"/>
    </source>
</evidence>